<dbReference type="AlphaFoldDB" id="A0A0R2AWH6"/>
<proteinExistence type="predicted"/>
<dbReference type="EMBL" id="AYZQ01000003">
    <property type="protein sequence ID" value="KRM71752.1"/>
    <property type="molecule type" value="Genomic_DNA"/>
</dbReference>
<dbReference type="PATRIC" id="fig|1423727.3.peg.1430"/>
<dbReference type="RefSeq" id="WP_057894696.1">
    <property type="nucleotide sequence ID" value="NZ_AYZQ01000003.1"/>
</dbReference>
<accession>A0A0R2AWH6</accession>
<comment type="caution">
    <text evidence="1">The sequence shown here is derived from an EMBL/GenBank/DDBJ whole genome shotgun (WGS) entry which is preliminary data.</text>
</comment>
<protein>
    <submittedName>
        <fullName evidence="1">Uncharacterized protein</fullName>
    </submittedName>
</protein>
<dbReference type="Proteomes" id="UP000051672">
    <property type="component" value="Unassembled WGS sequence"/>
</dbReference>
<evidence type="ECO:0000313" key="1">
    <source>
        <dbReference type="EMBL" id="KRM71752.1"/>
    </source>
</evidence>
<gene>
    <name evidence="1" type="ORF">FC34_GL001411</name>
</gene>
<sequence length="78" mass="9071">MRDELDELYEAARQELEDYRTLCATQKALDPTTSDQVQAALTSLIARTRQNYNEHYLLWRCQVLMTQAPADRSLPNLL</sequence>
<evidence type="ECO:0000313" key="2">
    <source>
        <dbReference type="Proteomes" id="UP000051672"/>
    </source>
</evidence>
<name>A0A0R2AWH6_9LACO</name>
<reference evidence="1 2" key="1">
    <citation type="journal article" date="2015" name="Genome Announc.">
        <title>Expanding the biotechnology potential of lactobacilli through comparative genomics of 213 strains and associated genera.</title>
        <authorList>
            <person name="Sun Z."/>
            <person name="Harris H.M."/>
            <person name="McCann A."/>
            <person name="Guo C."/>
            <person name="Argimon S."/>
            <person name="Zhang W."/>
            <person name="Yang X."/>
            <person name="Jeffery I.B."/>
            <person name="Cooney J.C."/>
            <person name="Kagawa T.F."/>
            <person name="Liu W."/>
            <person name="Song Y."/>
            <person name="Salvetti E."/>
            <person name="Wrobel A."/>
            <person name="Rasinkangas P."/>
            <person name="Parkhill J."/>
            <person name="Rea M.C."/>
            <person name="O'Sullivan O."/>
            <person name="Ritari J."/>
            <person name="Douillard F.P."/>
            <person name="Paul Ross R."/>
            <person name="Yang R."/>
            <person name="Briner A.E."/>
            <person name="Felis G.E."/>
            <person name="de Vos W.M."/>
            <person name="Barrangou R."/>
            <person name="Klaenhammer T.R."/>
            <person name="Caufield P.W."/>
            <person name="Cui Y."/>
            <person name="Zhang H."/>
            <person name="O'Toole P.W."/>
        </authorList>
    </citation>
    <scope>NUCLEOTIDE SEQUENCE [LARGE SCALE GENOMIC DNA]</scope>
    <source>
        <strain evidence="1 2">DSM 23927</strain>
    </source>
</reference>
<organism evidence="1 2">
    <name type="scientific">Lacticaseibacillus brantae DSM 23927</name>
    <dbReference type="NCBI Taxonomy" id="1423727"/>
    <lineage>
        <taxon>Bacteria</taxon>
        <taxon>Bacillati</taxon>
        <taxon>Bacillota</taxon>
        <taxon>Bacilli</taxon>
        <taxon>Lactobacillales</taxon>
        <taxon>Lactobacillaceae</taxon>
        <taxon>Lacticaseibacillus</taxon>
    </lineage>
</organism>
<keyword evidence="2" id="KW-1185">Reference proteome</keyword>